<comment type="catalytic activity">
    <reaction evidence="5">
        <text>D-xylose + NADP(+) = D-xylono-1,5-lactone + NADPH + H(+)</text>
        <dbReference type="Rhea" id="RHEA:22000"/>
        <dbReference type="ChEBI" id="CHEBI:15378"/>
        <dbReference type="ChEBI" id="CHEBI:15867"/>
        <dbReference type="ChEBI" id="CHEBI:53455"/>
        <dbReference type="ChEBI" id="CHEBI:57783"/>
        <dbReference type="ChEBI" id="CHEBI:58349"/>
        <dbReference type="EC" id="1.1.1.179"/>
    </reaction>
</comment>
<evidence type="ECO:0000259" key="7">
    <source>
        <dbReference type="Pfam" id="PF01408"/>
    </source>
</evidence>
<feature type="domain" description="Gfo/Idh/MocA-like oxidoreductase N-terminal" evidence="7">
    <location>
        <begin position="9"/>
        <end position="137"/>
    </location>
</feature>
<dbReference type="InterPro" id="IPR036291">
    <property type="entry name" value="NAD(P)-bd_dom_sf"/>
</dbReference>
<dbReference type="InterPro" id="IPR050984">
    <property type="entry name" value="Gfo/Idh/MocA_domain"/>
</dbReference>
<proteinExistence type="inferred from homology"/>
<comment type="caution">
    <text evidence="8">The sequence shown here is derived from an EMBL/GenBank/DDBJ whole genome shotgun (WGS) entry which is preliminary data.</text>
</comment>
<dbReference type="Proteomes" id="UP001642405">
    <property type="component" value="Unassembled WGS sequence"/>
</dbReference>
<comment type="similarity">
    <text evidence="1">Belongs to the Gfo/Idh/MocA family.</text>
</comment>
<accession>A0ABP0CZ75</accession>
<dbReference type="Pfam" id="PF01408">
    <property type="entry name" value="GFO_IDH_MocA"/>
    <property type="match status" value="1"/>
</dbReference>
<sequence length="397" mass="42172">MSSSPFTCRWALLGLSSIAVTFVEDLLLEREASDPIRHEVVCVSTTGTVERARKWLADRNVPGADAAVKVYSSSDEMLASGDFDVVYISTPHPLHYQAALAALRHQRSVLVEKPATMNRAQFLKLADVAKTESQAVLMEAMWTRYLPATKHLQNELLPRLGTVKRVFADLSVPIVDPAAVSDTSARLIDKQAGAGAMLDMGVYALTWADVALGGTDATKVAFADSIPFATGSALIDDINTVVLRRSAAASSADAAAVAIVTTSLSLAGAPCAADKLAVEKVAPGVRIEGTLAQVSVPFPLIRPQELHVEWYGDSDAHKAEAKKEVLSLPVARGWGLWYQADVIAEAIQAQRAAVSASGDAKVPGKVIGEEESARILGWMDAARQSADIAYDAALEAV</sequence>
<evidence type="ECO:0000256" key="3">
    <source>
        <dbReference type="ARBA" id="ARBA00038984"/>
    </source>
</evidence>
<organism evidence="8 9">
    <name type="scientific">Sporothrix curviconia</name>
    <dbReference type="NCBI Taxonomy" id="1260050"/>
    <lineage>
        <taxon>Eukaryota</taxon>
        <taxon>Fungi</taxon>
        <taxon>Dikarya</taxon>
        <taxon>Ascomycota</taxon>
        <taxon>Pezizomycotina</taxon>
        <taxon>Sordariomycetes</taxon>
        <taxon>Sordariomycetidae</taxon>
        <taxon>Ophiostomatales</taxon>
        <taxon>Ophiostomataceae</taxon>
        <taxon>Sporothrix</taxon>
    </lineage>
</organism>
<dbReference type="PANTHER" id="PTHR22604:SF105">
    <property type="entry name" value="TRANS-1,2-DIHYDROBENZENE-1,2-DIOL DEHYDROGENASE"/>
    <property type="match status" value="1"/>
</dbReference>
<dbReference type="SUPFAM" id="SSF55347">
    <property type="entry name" value="Glyceraldehyde-3-phosphate dehydrogenase-like, C-terminal domain"/>
    <property type="match status" value="1"/>
</dbReference>
<dbReference type="Gene3D" id="3.30.360.10">
    <property type="entry name" value="Dihydrodipicolinate Reductase, domain 2"/>
    <property type="match status" value="1"/>
</dbReference>
<reference evidence="8 9" key="1">
    <citation type="submission" date="2024-01" db="EMBL/GenBank/DDBJ databases">
        <authorList>
            <person name="Allen C."/>
            <person name="Tagirdzhanova G."/>
        </authorList>
    </citation>
    <scope>NUCLEOTIDE SEQUENCE [LARGE SCALE GENOMIC DNA]</scope>
</reference>
<keyword evidence="9" id="KW-1185">Reference proteome</keyword>
<dbReference type="EMBL" id="CAWUHB010000113">
    <property type="protein sequence ID" value="CAK7236316.1"/>
    <property type="molecule type" value="Genomic_DNA"/>
</dbReference>
<name>A0ABP0CZ75_9PEZI</name>
<keyword evidence="6" id="KW-0732">Signal</keyword>
<feature type="signal peptide" evidence="6">
    <location>
        <begin position="1"/>
        <end position="23"/>
    </location>
</feature>
<evidence type="ECO:0000313" key="8">
    <source>
        <dbReference type="EMBL" id="CAK7236316.1"/>
    </source>
</evidence>
<protein>
    <recommendedName>
        <fullName evidence="3">D-xylose 1-dehydrogenase (NADP(+), D-xylono-1,5-lactone-forming)</fullName>
        <ecNumber evidence="3">1.1.1.179</ecNumber>
    </recommendedName>
    <alternativeName>
        <fullName evidence="4">D-xylose-NADP dehydrogenase</fullName>
    </alternativeName>
</protein>
<evidence type="ECO:0000256" key="2">
    <source>
        <dbReference type="ARBA" id="ARBA00023002"/>
    </source>
</evidence>
<evidence type="ECO:0000256" key="5">
    <source>
        <dbReference type="ARBA" id="ARBA00049233"/>
    </source>
</evidence>
<evidence type="ECO:0000256" key="4">
    <source>
        <dbReference type="ARBA" id="ARBA00042988"/>
    </source>
</evidence>
<dbReference type="EC" id="1.1.1.179" evidence="3"/>
<gene>
    <name evidence="8" type="ORF">SCUCBS95973_009567</name>
</gene>
<evidence type="ECO:0000256" key="6">
    <source>
        <dbReference type="SAM" id="SignalP"/>
    </source>
</evidence>
<evidence type="ECO:0000313" key="9">
    <source>
        <dbReference type="Proteomes" id="UP001642405"/>
    </source>
</evidence>
<feature type="chain" id="PRO_5045041877" description="D-xylose 1-dehydrogenase (NADP(+), D-xylono-1,5-lactone-forming)" evidence="6">
    <location>
        <begin position="24"/>
        <end position="397"/>
    </location>
</feature>
<dbReference type="InterPro" id="IPR000683">
    <property type="entry name" value="Gfo/Idh/MocA-like_OxRdtase_N"/>
</dbReference>
<dbReference type="Gene3D" id="3.40.50.720">
    <property type="entry name" value="NAD(P)-binding Rossmann-like Domain"/>
    <property type="match status" value="1"/>
</dbReference>
<evidence type="ECO:0000256" key="1">
    <source>
        <dbReference type="ARBA" id="ARBA00010928"/>
    </source>
</evidence>
<dbReference type="SUPFAM" id="SSF51735">
    <property type="entry name" value="NAD(P)-binding Rossmann-fold domains"/>
    <property type="match status" value="1"/>
</dbReference>
<keyword evidence="2" id="KW-0560">Oxidoreductase</keyword>
<dbReference type="PANTHER" id="PTHR22604">
    <property type="entry name" value="OXIDOREDUCTASES"/>
    <property type="match status" value="1"/>
</dbReference>